<sequence>MLLKNIKMKGFKSFANQVKLDFEPATTGVIGPNGSGKSNIADAIRWVLGEQSAKALRGSKMKDIIFAGSEQRRPLKKAEVSLTFDNSDGELDIDYNTVTITRRVSKDGRSDYLINNNRCRLKDIKRLLLDTGMGKDAYSIIGQGKVETILNGQATDRRGLFEEAAGISKHKQRKEKAVDKLDNTKQNLQRIEDIVSEIERQLGPLEKDAKDAKKYKEFEAELEEKEVNLLLNKYANLEEKLDEKIALKQQLSYKLTNIKAEVSEYDLKINNYNDQVEKLNIEIEEDRNQLFGLKSKVESLKNKLELAIERKADLEQREDKLKNEIKSATEKIDLAKEKIEKKEKQQQETTQLLTKKKTSLEAKEEVKDKLAAKLDDKLITKEETRDNHIQQADQIKKQQYQLETVKKELNRYQQQITGLRKEKTELDAKIQKLKTEKQTEESQLTEINNKLDQYHKEFKEKEDLKEELKTKFKELDQKHTKLKKKVDNKKSRLEALQGLAENYSGYYKGVKSLLQAADNKKLAGICGVVAELIDVPKKYETAVEIALGSALQNIIVENNNVGEEAINYLKKERKGRATLLPLNLVNARSLREKEKKALKIEGAIGVATELIDYQTKYKPAIKNLLGRVIIAQNISQAVKVSKAAKQRVKVVTLDGEVVRPGGAMTGGSYNKNNNLLGRSREIEQLEQEIKKLTAQLKQVGDLGIKKKDKLVETEKSLAQVSEKIHQLEIKQTTTNKDYQQISEQVNRLQDRLSVKVSKINQFKKEISALETKKDKLVKNLNQSNITDNLETVMTKLEKEIELLEEDKEKMNGQITNLKVEIASLEQQQNQIKEDIANQEQLINQYKGEIKEKESVIKRIKEKINQLANKRTKLSSQKQKKTEQVTKIGDNLSKLQDEKKVIKQKIRQAQKESKAVREKLEKIQEEFNQVKVDLGQLKVKLGNIEDKLETEYELDIYDKLDNRVVIENYNQVEEKIKKLKKKMKSLEPVNLAAITEYKNLNKRYDFLQEQHQDLIKAKESLQQVIAEIDQEMEEKFFATFKDVKKEFETIFVDLFEGGEAELILTDRDNLLETEIEINAQPPGKKLQKLSLMSGGEKALTATALIFALLKINPSPFYILDELDAPLDDANVNRFASYLQELSDKAQFIIITHRKGTMKVLDALYGVTMEESGVSKLVSLKLNDLKDY</sequence>
<keyword evidence="4 7" id="KW-0067">ATP-binding</keyword>
<dbReference type="Gene3D" id="1.10.287.1490">
    <property type="match status" value="2"/>
</dbReference>
<dbReference type="FunFam" id="3.40.50.300:FF:000901">
    <property type="entry name" value="Chromosome partition protein Smc"/>
    <property type="match status" value="1"/>
</dbReference>
<dbReference type="SUPFAM" id="SSF52540">
    <property type="entry name" value="P-loop containing nucleoside triphosphate hydrolases"/>
    <property type="match status" value="1"/>
</dbReference>
<comment type="similarity">
    <text evidence="7">Belongs to the SMC family.</text>
</comment>
<keyword evidence="5 7" id="KW-0175">Coiled coil</keyword>
<dbReference type="Gene3D" id="3.40.50.300">
    <property type="entry name" value="P-loop containing nucleotide triphosphate hydrolases"/>
    <property type="match status" value="2"/>
</dbReference>
<dbReference type="HOGENOM" id="CLU_001042_2_2_9"/>
<dbReference type="Proteomes" id="UP000010880">
    <property type="component" value="Chromosome"/>
</dbReference>
<feature type="binding site" evidence="7">
    <location>
        <begin position="32"/>
        <end position="39"/>
    </location>
    <ligand>
        <name>ATP</name>
        <dbReference type="ChEBI" id="CHEBI:30616"/>
    </ligand>
</feature>
<accession>L0K8A5</accession>
<keyword evidence="2 7" id="KW-0963">Cytoplasm</keyword>
<dbReference type="GO" id="GO:0005737">
    <property type="term" value="C:cytoplasm"/>
    <property type="evidence" value="ECO:0007669"/>
    <property type="project" value="UniProtKB-SubCell"/>
</dbReference>
<dbReference type="OrthoDB" id="9808768at2"/>
<keyword evidence="10" id="KW-1185">Reference proteome</keyword>
<dbReference type="GO" id="GO:0005694">
    <property type="term" value="C:chromosome"/>
    <property type="evidence" value="ECO:0007669"/>
    <property type="project" value="InterPro"/>
</dbReference>
<dbReference type="Pfam" id="PF06470">
    <property type="entry name" value="SMC_hinge"/>
    <property type="match status" value="1"/>
</dbReference>
<dbReference type="STRING" id="748449.Halha_0621"/>
<dbReference type="GO" id="GO:0007062">
    <property type="term" value="P:sister chromatid cohesion"/>
    <property type="evidence" value="ECO:0007669"/>
    <property type="project" value="InterPro"/>
</dbReference>
<dbReference type="SUPFAM" id="SSF75553">
    <property type="entry name" value="Smc hinge domain"/>
    <property type="match status" value="1"/>
</dbReference>
<comment type="subcellular location">
    <subcellularLocation>
        <location evidence="1 7">Cytoplasm</location>
    </subcellularLocation>
</comment>
<comment type="function">
    <text evidence="7">Required for chromosome condensation and partitioning.</text>
</comment>
<evidence type="ECO:0000256" key="5">
    <source>
        <dbReference type="ARBA" id="ARBA00023054"/>
    </source>
</evidence>
<protein>
    <recommendedName>
        <fullName evidence="7">Chromosome partition protein Smc</fullName>
    </recommendedName>
</protein>
<dbReference type="HAMAP" id="MF_01894">
    <property type="entry name" value="Smc_prok"/>
    <property type="match status" value="1"/>
</dbReference>
<reference evidence="10" key="1">
    <citation type="submission" date="2012-02" db="EMBL/GenBank/DDBJ databases">
        <title>The complete genome of Halobacteroides halobius DSM 5150.</title>
        <authorList>
            <person name="Lucas S."/>
            <person name="Copeland A."/>
            <person name="Lapidus A."/>
            <person name="Glavina del Rio T."/>
            <person name="Dalin E."/>
            <person name="Tice H."/>
            <person name="Bruce D."/>
            <person name="Goodwin L."/>
            <person name="Pitluck S."/>
            <person name="Peters L."/>
            <person name="Mikhailova N."/>
            <person name="Gu W."/>
            <person name="Kyrpides N."/>
            <person name="Mavromatis K."/>
            <person name="Ivanova N."/>
            <person name="Brettin T."/>
            <person name="Detter J.C."/>
            <person name="Han C."/>
            <person name="Larimer F."/>
            <person name="Land M."/>
            <person name="Hauser L."/>
            <person name="Markowitz V."/>
            <person name="Cheng J.-F."/>
            <person name="Hugenholtz P."/>
            <person name="Woyke T."/>
            <person name="Wu D."/>
            <person name="Tindall B."/>
            <person name="Pomrenke H."/>
            <person name="Brambilla E."/>
            <person name="Klenk H.-P."/>
            <person name="Eisen J.A."/>
        </authorList>
    </citation>
    <scope>NUCLEOTIDE SEQUENCE [LARGE SCALE GENOMIC DNA]</scope>
    <source>
        <strain evidence="10">ATCC 35273 / DSM 5150 / MD-1</strain>
    </source>
</reference>
<dbReference type="RefSeq" id="WP_015326320.1">
    <property type="nucleotide sequence ID" value="NC_019978.1"/>
</dbReference>
<comment type="domain">
    <text evidence="7">Contains large globular domains required for ATP hydrolysis at each terminus and a third globular domain forming a flexible hinge near the middle of the molecule. These domains are separated by coiled-coil structures.</text>
</comment>
<dbReference type="SMART" id="SM00968">
    <property type="entry name" value="SMC_hinge"/>
    <property type="match status" value="1"/>
</dbReference>
<evidence type="ECO:0000256" key="2">
    <source>
        <dbReference type="ARBA" id="ARBA00022490"/>
    </source>
</evidence>
<dbReference type="PANTHER" id="PTHR43977">
    <property type="entry name" value="STRUCTURAL MAINTENANCE OF CHROMOSOMES PROTEIN 3"/>
    <property type="match status" value="1"/>
</dbReference>
<organism evidence="9 10">
    <name type="scientific">Halobacteroides halobius (strain ATCC 35273 / DSM 5150 / MD-1)</name>
    <dbReference type="NCBI Taxonomy" id="748449"/>
    <lineage>
        <taxon>Bacteria</taxon>
        <taxon>Bacillati</taxon>
        <taxon>Bacillota</taxon>
        <taxon>Clostridia</taxon>
        <taxon>Halanaerobiales</taxon>
        <taxon>Halobacteroidaceae</taxon>
        <taxon>Halobacteroides</taxon>
    </lineage>
</organism>
<gene>
    <name evidence="7" type="primary">smc</name>
    <name evidence="9" type="ordered locus">Halha_0621</name>
</gene>
<name>L0K8A5_HALHC</name>
<dbReference type="Pfam" id="PF02463">
    <property type="entry name" value="SMC_N"/>
    <property type="match status" value="1"/>
</dbReference>
<dbReference type="NCBIfam" id="TIGR02168">
    <property type="entry name" value="SMC_prok_B"/>
    <property type="match status" value="1"/>
</dbReference>
<dbReference type="EMBL" id="CP003359">
    <property type="protein sequence ID" value="AGB40594.1"/>
    <property type="molecule type" value="Genomic_DNA"/>
</dbReference>
<evidence type="ECO:0000256" key="3">
    <source>
        <dbReference type="ARBA" id="ARBA00022741"/>
    </source>
</evidence>
<evidence type="ECO:0000256" key="6">
    <source>
        <dbReference type="ARBA" id="ARBA00023125"/>
    </source>
</evidence>
<keyword evidence="3 7" id="KW-0547">Nucleotide-binding</keyword>
<feature type="domain" description="SMC hinge" evidence="8">
    <location>
        <begin position="523"/>
        <end position="641"/>
    </location>
</feature>
<dbReference type="Gene3D" id="3.30.70.1620">
    <property type="match status" value="1"/>
</dbReference>
<dbReference type="GO" id="GO:0016887">
    <property type="term" value="F:ATP hydrolysis activity"/>
    <property type="evidence" value="ECO:0007669"/>
    <property type="project" value="InterPro"/>
</dbReference>
<evidence type="ECO:0000256" key="1">
    <source>
        <dbReference type="ARBA" id="ARBA00004496"/>
    </source>
</evidence>
<evidence type="ECO:0000313" key="9">
    <source>
        <dbReference type="EMBL" id="AGB40594.1"/>
    </source>
</evidence>
<dbReference type="Gene3D" id="1.20.1060.20">
    <property type="match status" value="1"/>
</dbReference>
<dbReference type="InterPro" id="IPR024704">
    <property type="entry name" value="SMC"/>
</dbReference>
<dbReference type="InterPro" id="IPR036277">
    <property type="entry name" value="SMC_hinge_sf"/>
</dbReference>
<evidence type="ECO:0000256" key="4">
    <source>
        <dbReference type="ARBA" id="ARBA00022840"/>
    </source>
</evidence>
<feature type="coiled-coil region" evidence="7">
    <location>
        <begin position="759"/>
        <end position="1033"/>
    </location>
</feature>
<evidence type="ECO:0000256" key="7">
    <source>
        <dbReference type="HAMAP-Rule" id="MF_01894"/>
    </source>
</evidence>
<feature type="coiled-coil region" evidence="7">
    <location>
        <begin position="675"/>
        <end position="730"/>
    </location>
</feature>
<evidence type="ECO:0000259" key="8">
    <source>
        <dbReference type="SMART" id="SM00968"/>
    </source>
</evidence>
<comment type="subunit">
    <text evidence="7">Homodimer.</text>
</comment>
<dbReference type="InterPro" id="IPR027417">
    <property type="entry name" value="P-loop_NTPase"/>
</dbReference>
<dbReference type="GO" id="GO:0007059">
    <property type="term" value="P:chromosome segregation"/>
    <property type="evidence" value="ECO:0007669"/>
    <property type="project" value="UniProtKB-UniRule"/>
</dbReference>
<dbReference type="GO" id="GO:0005524">
    <property type="term" value="F:ATP binding"/>
    <property type="evidence" value="ECO:0007669"/>
    <property type="project" value="UniProtKB-UniRule"/>
</dbReference>
<feature type="coiled-coil region" evidence="7">
    <location>
        <begin position="167"/>
        <end position="352"/>
    </location>
</feature>
<dbReference type="CDD" id="cd03278">
    <property type="entry name" value="ABC_SMC_barmotin"/>
    <property type="match status" value="1"/>
</dbReference>
<dbReference type="GO" id="GO:0006260">
    <property type="term" value="P:DNA replication"/>
    <property type="evidence" value="ECO:0007669"/>
    <property type="project" value="UniProtKB-UniRule"/>
</dbReference>
<dbReference type="eggNOG" id="COG1196">
    <property type="taxonomic scope" value="Bacteria"/>
</dbReference>
<evidence type="ECO:0000313" key="10">
    <source>
        <dbReference type="Proteomes" id="UP000010880"/>
    </source>
</evidence>
<dbReference type="PATRIC" id="fig|748449.3.peg.581"/>
<dbReference type="AlphaFoldDB" id="L0K8A5"/>
<dbReference type="KEGG" id="hhl:Halha_0621"/>
<dbReference type="GO" id="GO:0030261">
    <property type="term" value="P:chromosome condensation"/>
    <property type="evidence" value="ECO:0007669"/>
    <property type="project" value="InterPro"/>
</dbReference>
<dbReference type="PIRSF" id="PIRSF005719">
    <property type="entry name" value="SMC"/>
    <property type="match status" value="1"/>
</dbReference>
<keyword evidence="6 7" id="KW-0238">DNA-binding</keyword>
<dbReference type="InterPro" id="IPR010935">
    <property type="entry name" value="SMC_hinge"/>
</dbReference>
<dbReference type="GO" id="GO:0003677">
    <property type="term" value="F:DNA binding"/>
    <property type="evidence" value="ECO:0007669"/>
    <property type="project" value="UniProtKB-UniRule"/>
</dbReference>
<dbReference type="InterPro" id="IPR003395">
    <property type="entry name" value="RecF/RecN/SMC_N"/>
</dbReference>
<feature type="coiled-coil region" evidence="7">
    <location>
        <begin position="395"/>
        <end position="499"/>
    </location>
</feature>
<dbReference type="InterPro" id="IPR011890">
    <property type="entry name" value="SMC_prok"/>
</dbReference>
<proteinExistence type="inferred from homology"/>
<dbReference type="FunFam" id="3.40.50.300:FF:000984">
    <property type="entry name" value="Chromosome partition protein Smc"/>
    <property type="match status" value="1"/>
</dbReference>